<keyword evidence="3" id="KW-1185">Reference proteome</keyword>
<dbReference type="EMBL" id="JAUDZG010000001">
    <property type="protein sequence ID" value="KAK3311639.1"/>
    <property type="molecule type" value="Genomic_DNA"/>
</dbReference>
<comment type="caution">
    <text evidence="2">The sequence shown here is derived from an EMBL/GenBank/DDBJ whole genome shotgun (WGS) entry which is preliminary data.</text>
</comment>
<name>A0AAJ0H4X2_9PEZI</name>
<organism evidence="2 3">
    <name type="scientific">Chaetomium strumarium</name>
    <dbReference type="NCBI Taxonomy" id="1170767"/>
    <lineage>
        <taxon>Eukaryota</taxon>
        <taxon>Fungi</taxon>
        <taxon>Dikarya</taxon>
        <taxon>Ascomycota</taxon>
        <taxon>Pezizomycotina</taxon>
        <taxon>Sordariomycetes</taxon>
        <taxon>Sordariomycetidae</taxon>
        <taxon>Sordariales</taxon>
        <taxon>Chaetomiaceae</taxon>
        <taxon>Chaetomium</taxon>
    </lineage>
</organism>
<dbReference type="AlphaFoldDB" id="A0AAJ0H4X2"/>
<evidence type="ECO:0000256" key="1">
    <source>
        <dbReference type="SAM" id="MobiDB-lite"/>
    </source>
</evidence>
<evidence type="ECO:0000313" key="2">
    <source>
        <dbReference type="EMBL" id="KAK3311639.1"/>
    </source>
</evidence>
<dbReference type="RefSeq" id="XP_062727419.1">
    <property type="nucleotide sequence ID" value="XM_062867341.1"/>
</dbReference>
<dbReference type="Proteomes" id="UP001273166">
    <property type="component" value="Unassembled WGS sequence"/>
</dbReference>
<feature type="region of interest" description="Disordered" evidence="1">
    <location>
        <begin position="1"/>
        <end position="20"/>
    </location>
</feature>
<evidence type="ECO:0000313" key="3">
    <source>
        <dbReference type="Proteomes" id="UP001273166"/>
    </source>
</evidence>
<dbReference type="GeneID" id="87886170"/>
<accession>A0AAJ0H4X2</accession>
<protein>
    <submittedName>
        <fullName evidence="2">Uncharacterized protein</fullName>
    </submittedName>
</protein>
<proteinExistence type="predicted"/>
<sequence length="337" mass="37574">MDAPGEALRAAAGDNDSNCAPPSLSINQLAALHPRERLLVRPERWTDRQLSLLPCRFHSHGEGGRAKGMPTEYRSPELSDLESGRLAIRLDEADNLEDRIKLIDDLLRLVSELGDIRPWYLSSAQLYFNQHPCATFGPYGYEDREIITAAPHRKKISFALFDSAEPSRKRFQHLRPKDWLWRSGAEAERMSILGKRLAPSDRYRDPYLAAVIIAMAQKERRKAPQQASPGSGGGFTVRLLFVDRESPSLFQYVAHVQGAFLDMFDHPARQPPPSASGNPGLDIHCWEIPTDPGPTFAHRLAWALRTDCCGEVHDDVVEGEEEENAAGEMSDAQAGGE</sequence>
<reference evidence="2" key="1">
    <citation type="journal article" date="2023" name="Mol. Phylogenet. Evol.">
        <title>Genome-scale phylogeny and comparative genomics of the fungal order Sordariales.</title>
        <authorList>
            <person name="Hensen N."/>
            <person name="Bonometti L."/>
            <person name="Westerberg I."/>
            <person name="Brannstrom I.O."/>
            <person name="Guillou S."/>
            <person name="Cros-Aarteil S."/>
            <person name="Calhoun S."/>
            <person name="Haridas S."/>
            <person name="Kuo A."/>
            <person name="Mondo S."/>
            <person name="Pangilinan J."/>
            <person name="Riley R."/>
            <person name="LaButti K."/>
            <person name="Andreopoulos B."/>
            <person name="Lipzen A."/>
            <person name="Chen C."/>
            <person name="Yan M."/>
            <person name="Daum C."/>
            <person name="Ng V."/>
            <person name="Clum A."/>
            <person name="Steindorff A."/>
            <person name="Ohm R.A."/>
            <person name="Martin F."/>
            <person name="Silar P."/>
            <person name="Natvig D.O."/>
            <person name="Lalanne C."/>
            <person name="Gautier V."/>
            <person name="Ament-Velasquez S.L."/>
            <person name="Kruys A."/>
            <person name="Hutchinson M.I."/>
            <person name="Powell A.J."/>
            <person name="Barry K."/>
            <person name="Miller A.N."/>
            <person name="Grigoriev I.V."/>
            <person name="Debuchy R."/>
            <person name="Gladieux P."/>
            <person name="Hiltunen Thoren M."/>
            <person name="Johannesson H."/>
        </authorList>
    </citation>
    <scope>NUCLEOTIDE SEQUENCE</scope>
    <source>
        <strain evidence="2">CBS 333.67</strain>
    </source>
</reference>
<reference evidence="2" key="2">
    <citation type="submission" date="2023-06" db="EMBL/GenBank/DDBJ databases">
        <authorList>
            <consortium name="Lawrence Berkeley National Laboratory"/>
            <person name="Mondo S.J."/>
            <person name="Hensen N."/>
            <person name="Bonometti L."/>
            <person name="Westerberg I."/>
            <person name="Brannstrom I.O."/>
            <person name="Guillou S."/>
            <person name="Cros-Aarteil S."/>
            <person name="Calhoun S."/>
            <person name="Haridas S."/>
            <person name="Kuo A."/>
            <person name="Pangilinan J."/>
            <person name="Riley R."/>
            <person name="Labutti K."/>
            <person name="Andreopoulos B."/>
            <person name="Lipzen A."/>
            <person name="Chen C."/>
            <person name="Yanf M."/>
            <person name="Daum C."/>
            <person name="Ng V."/>
            <person name="Clum A."/>
            <person name="Steindorff A."/>
            <person name="Ohm R."/>
            <person name="Martin F."/>
            <person name="Silar P."/>
            <person name="Natvig D."/>
            <person name="Lalanne C."/>
            <person name="Gautier V."/>
            <person name="Ament-Velasquez S.L."/>
            <person name="Kruys A."/>
            <person name="Hutchinson M.I."/>
            <person name="Powell A.J."/>
            <person name="Barry K."/>
            <person name="Miller A.N."/>
            <person name="Grigoriev I.V."/>
            <person name="Debuchy R."/>
            <person name="Gladieux P."/>
            <person name="Thoren M.H."/>
            <person name="Johannesson H."/>
        </authorList>
    </citation>
    <scope>NUCLEOTIDE SEQUENCE</scope>
    <source>
        <strain evidence="2">CBS 333.67</strain>
    </source>
</reference>
<gene>
    <name evidence="2" type="ORF">B0T15DRAFT_499579</name>
</gene>